<feature type="region of interest" description="Disordered" evidence="1">
    <location>
        <begin position="83"/>
        <end position="103"/>
    </location>
</feature>
<protein>
    <submittedName>
        <fullName evidence="2">Uncharacterized protein</fullName>
    </submittedName>
</protein>
<sequence length="103" mass="10678">MSAMRRLAEQRRDVRSHGTTTLGRASIQPAVCTGIHEVSSSIHAGRPRRVAVLTLSNGLTTTLRLDDGAQAPEPGATVFVQGGRGMGDQPATGGVTLAPAYPS</sequence>
<dbReference type="RefSeq" id="WP_184794872.1">
    <property type="nucleotide sequence ID" value="NZ_JACHMY010000001.1"/>
</dbReference>
<evidence type="ECO:0000313" key="2">
    <source>
        <dbReference type="EMBL" id="MBB5835193.1"/>
    </source>
</evidence>
<feature type="region of interest" description="Disordered" evidence="1">
    <location>
        <begin position="1"/>
        <end position="22"/>
    </location>
</feature>
<proteinExistence type="predicted"/>
<dbReference type="Proteomes" id="UP000549971">
    <property type="component" value="Unassembled WGS sequence"/>
</dbReference>
<feature type="compositionally biased region" description="Basic and acidic residues" evidence="1">
    <location>
        <begin position="1"/>
        <end position="16"/>
    </location>
</feature>
<evidence type="ECO:0000256" key="1">
    <source>
        <dbReference type="SAM" id="MobiDB-lite"/>
    </source>
</evidence>
<accession>A0A7W9J451</accession>
<keyword evidence="3" id="KW-1185">Reference proteome</keyword>
<organism evidence="2 3">
    <name type="scientific">Kribbella italica</name>
    <dbReference type="NCBI Taxonomy" id="1540520"/>
    <lineage>
        <taxon>Bacteria</taxon>
        <taxon>Bacillati</taxon>
        <taxon>Actinomycetota</taxon>
        <taxon>Actinomycetes</taxon>
        <taxon>Propionibacteriales</taxon>
        <taxon>Kribbellaceae</taxon>
        <taxon>Kribbella</taxon>
    </lineage>
</organism>
<gene>
    <name evidence="2" type="ORF">HDA39_001927</name>
</gene>
<dbReference type="EMBL" id="JACHMY010000001">
    <property type="protein sequence ID" value="MBB5835193.1"/>
    <property type="molecule type" value="Genomic_DNA"/>
</dbReference>
<reference evidence="2 3" key="1">
    <citation type="submission" date="2020-08" db="EMBL/GenBank/DDBJ databases">
        <title>Sequencing the genomes of 1000 actinobacteria strains.</title>
        <authorList>
            <person name="Klenk H.-P."/>
        </authorList>
    </citation>
    <scope>NUCLEOTIDE SEQUENCE [LARGE SCALE GENOMIC DNA]</scope>
    <source>
        <strain evidence="2 3">DSM 28967</strain>
    </source>
</reference>
<evidence type="ECO:0000313" key="3">
    <source>
        <dbReference type="Proteomes" id="UP000549971"/>
    </source>
</evidence>
<comment type="caution">
    <text evidence="2">The sequence shown here is derived from an EMBL/GenBank/DDBJ whole genome shotgun (WGS) entry which is preliminary data.</text>
</comment>
<name>A0A7W9J451_9ACTN</name>
<dbReference type="AlphaFoldDB" id="A0A7W9J451"/>